<accession>A0ACB9B6Z6</accession>
<reference evidence="1 2" key="2">
    <citation type="journal article" date="2022" name="Mol. Ecol. Resour.">
        <title>The genomes of chicory, endive, great burdock and yacon provide insights into Asteraceae paleo-polyploidization history and plant inulin production.</title>
        <authorList>
            <person name="Fan W."/>
            <person name="Wang S."/>
            <person name="Wang H."/>
            <person name="Wang A."/>
            <person name="Jiang F."/>
            <person name="Liu H."/>
            <person name="Zhao H."/>
            <person name="Xu D."/>
            <person name="Zhang Y."/>
        </authorList>
    </citation>
    <scope>NUCLEOTIDE SEQUENCE [LARGE SCALE GENOMIC DNA]</scope>
    <source>
        <strain evidence="2">cv. Yunnan</strain>
        <tissue evidence="1">Leaves</tissue>
    </source>
</reference>
<sequence length="939" mass="104974">MRNNICYKFLHLVFFILSRVLLCLKITTSTSLGHQPVVVEEDGNYKCIDKERHALLDFKAYIHQDPHGYLSTWTVEEEATSDCCKWFGVTCNYQTGRVTNLFLSEGELEGKISPSLLNLSFLSDLNLYGNSFNGTIPMFIGSMTQLRYLCLDWNDFTGPVPQELGNLTNLQVLSLRFLRSCTIENLDWLSHLSQLTELRMAGTSMGKANNWVNAISNLQKLSTLNLDGCDLSQVMHPYCYSCVNSSSSSSSSSIISLYLRNNNLNSSISNWLFPLTGNRLIELYLSGNKLDGIPRYLGNLCSLTYLYVKDNPVSFKFPDLLNNLSGCTSHALEYLDASGSRFTGSLSDDIQKFSSLQVLQLSNNQLNGTISEMVWQLPKLQHLDVSSNSLKGAISENIRNSTLWYINLSNNSIEASMSNLSKVEVIDLSSCKLGPHFPLWIQTLKNLKGLNMGNARISDTIPQEFWNTWPSQLTYLNLSLNKITGKVTDLLSNFDLEYPILDLSSNNFFGQIQNVSSTLKSVDLSKNKFYGGISFLCQIVDDSLSFLDLSNNLFSGQIPDCLWHFKKLKILNLGHNNLSGRLPASIDYLINPEVLILNNNNISGELPSTLKNCTKLTFLDLGANKFSGSVPIWIGEKFSELYALSLTSNNFFGTIPLQLCQLVNLQILDLSKNNLNGTIPSCLNNLTAMIQDGSSLNQNKHHLDMNLSGTSEYGEYVDHALINWQGSVREFGNTLGLVKSIDLSSNNLTGEIPYELTDLHELITLNLSMNSLLGEIPQKVGDMKKLLILDLSRNNLSGEIPSSMSHMTLLNYLDMSFNNLSGRIPSSTQLQTFVPSRYTGNVGLCGIPLSKLCPGDKEMEVPPLVGESEDDEEIIDDTKTWFYIGGAVGFAIGFWLVCYALLVNRRGRHAFFRFQDNLENWVYVKVVVFIAKPRKDAHP</sequence>
<dbReference type="Proteomes" id="UP001056120">
    <property type="component" value="Linkage Group LG23"/>
</dbReference>
<protein>
    <submittedName>
        <fullName evidence="1">Uncharacterized protein</fullName>
    </submittedName>
</protein>
<organism evidence="1 2">
    <name type="scientific">Smallanthus sonchifolius</name>
    <dbReference type="NCBI Taxonomy" id="185202"/>
    <lineage>
        <taxon>Eukaryota</taxon>
        <taxon>Viridiplantae</taxon>
        <taxon>Streptophyta</taxon>
        <taxon>Embryophyta</taxon>
        <taxon>Tracheophyta</taxon>
        <taxon>Spermatophyta</taxon>
        <taxon>Magnoliopsida</taxon>
        <taxon>eudicotyledons</taxon>
        <taxon>Gunneridae</taxon>
        <taxon>Pentapetalae</taxon>
        <taxon>asterids</taxon>
        <taxon>campanulids</taxon>
        <taxon>Asterales</taxon>
        <taxon>Asteraceae</taxon>
        <taxon>Asteroideae</taxon>
        <taxon>Heliantheae alliance</taxon>
        <taxon>Millerieae</taxon>
        <taxon>Smallanthus</taxon>
    </lineage>
</organism>
<proteinExistence type="predicted"/>
<keyword evidence="2" id="KW-1185">Reference proteome</keyword>
<reference evidence="2" key="1">
    <citation type="journal article" date="2022" name="Mol. Ecol. Resour.">
        <title>The genomes of chicory, endive, great burdock and yacon provide insights into Asteraceae palaeo-polyploidization history and plant inulin production.</title>
        <authorList>
            <person name="Fan W."/>
            <person name="Wang S."/>
            <person name="Wang H."/>
            <person name="Wang A."/>
            <person name="Jiang F."/>
            <person name="Liu H."/>
            <person name="Zhao H."/>
            <person name="Xu D."/>
            <person name="Zhang Y."/>
        </authorList>
    </citation>
    <scope>NUCLEOTIDE SEQUENCE [LARGE SCALE GENOMIC DNA]</scope>
    <source>
        <strain evidence="2">cv. Yunnan</strain>
    </source>
</reference>
<evidence type="ECO:0000313" key="1">
    <source>
        <dbReference type="EMBL" id="KAI3716455.1"/>
    </source>
</evidence>
<dbReference type="EMBL" id="CM042040">
    <property type="protein sequence ID" value="KAI3716455.1"/>
    <property type="molecule type" value="Genomic_DNA"/>
</dbReference>
<name>A0ACB9B6Z6_9ASTR</name>
<evidence type="ECO:0000313" key="2">
    <source>
        <dbReference type="Proteomes" id="UP001056120"/>
    </source>
</evidence>
<gene>
    <name evidence="1" type="ORF">L1987_67350</name>
</gene>
<comment type="caution">
    <text evidence="1">The sequence shown here is derived from an EMBL/GenBank/DDBJ whole genome shotgun (WGS) entry which is preliminary data.</text>
</comment>